<keyword evidence="5" id="KW-0238">DNA-binding</keyword>
<feature type="binding site" evidence="7">
    <location>
        <position position="137"/>
    </location>
    <ligand>
        <name>Zn(2+)</name>
        <dbReference type="ChEBI" id="CHEBI:29105"/>
    </ligand>
</feature>
<evidence type="ECO:0000313" key="9">
    <source>
        <dbReference type="Proteomes" id="UP000273982"/>
    </source>
</evidence>
<reference evidence="8 9" key="1">
    <citation type="submission" date="2018-11" db="EMBL/GenBank/DDBJ databases">
        <title>Genome squencing of methanotrophic bacteria isolated from alkaline groundwater in Korea.</title>
        <authorList>
            <person name="Nguyen L.N."/>
        </authorList>
    </citation>
    <scope>NUCLEOTIDE SEQUENCE [LARGE SCALE GENOMIC DNA]</scope>
    <source>
        <strain evidence="8 9">GW6</strain>
    </source>
</reference>
<gene>
    <name evidence="8" type="ORF">EHO51_10530</name>
</gene>
<dbReference type="GO" id="GO:0008270">
    <property type="term" value="F:zinc ion binding"/>
    <property type="evidence" value="ECO:0007669"/>
    <property type="project" value="TreeGrafter"/>
</dbReference>
<dbReference type="Gene3D" id="3.30.1490.190">
    <property type="match status" value="1"/>
</dbReference>
<dbReference type="InterPro" id="IPR002481">
    <property type="entry name" value="FUR"/>
</dbReference>
<keyword evidence="3 7" id="KW-0862">Zinc</keyword>
<evidence type="ECO:0000256" key="7">
    <source>
        <dbReference type="PIRSR" id="PIRSR602481-1"/>
    </source>
</evidence>
<dbReference type="EMBL" id="CP034086">
    <property type="protein sequence ID" value="AZG77135.1"/>
    <property type="molecule type" value="Genomic_DNA"/>
</dbReference>
<evidence type="ECO:0000313" key="8">
    <source>
        <dbReference type="EMBL" id="AZG77135.1"/>
    </source>
</evidence>
<dbReference type="Proteomes" id="UP000273982">
    <property type="component" value="Chromosome"/>
</dbReference>
<dbReference type="PANTHER" id="PTHR33202">
    <property type="entry name" value="ZINC UPTAKE REGULATION PROTEIN"/>
    <property type="match status" value="1"/>
</dbReference>
<dbReference type="AlphaFoldDB" id="A0A3G8M759"/>
<dbReference type="InterPro" id="IPR036390">
    <property type="entry name" value="WH_DNA-bd_sf"/>
</dbReference>
<dbReference type="KEGG" id="mros:EHO51_10530"/>
<dbReference type="GO" id="GO:0005829">
    <property type="term" value="C:cytosol"/>
    <property type="evidence" value="ECO:0007669"/>
    <property type="project" value="TreeGrafter"/>
</dbReference>
<organism evidence="8 9">
    <name type="scientific">Methylocystis rosea</name>
    <dbReference type="NCBI Taxonomy" id="173366"/>
    <lineage>
        <taxon>Bacteria</taxon>
        <taxon>Pseudomonadati</taxon>
        <taxon>Pseudomonadota</taxon>
        <taxon>Alphaproteobacteria</taxon>
        <taxon>Hyphomicrobiales</taxon>
        <taxon>Methylocystaceae</taxon>
        <taxon>Methylocystis</taxon>
    </lineage>
</organism>
<evidence type="ECO:0000256" key="6">
    <source>
        <dbReference type="ARBA" id="ARBA00023163"/>
    </source>
</evidence>
<keyword evidence="7" id="KW-0479">Metal-binding</keyword>
<protein>
    <submittedName>
        <fullName evidence="8">Fur family transcriptional regulator</fullName>
    </submittedName>
</protein>
<feature type="binding site" evidence="7">
    <location>
        <position position="140"/>
    </location>
    <ligand>
        <name>Zn(2+)</name>
        <dbReference type="ChEBI" id="CHEBI:29105"/>
    </ligand>
</feature>
<dbReference type="Gene3D" id="1.10.10.10">
    <property type="entry name" value="Winged helix-like DNA-binding domain superfamily/Winged helix DNA-binding domain"/>
    <property type="match status" value="1"/>
</dbReference>
<dbReference type="SUPFAM" id="SSF46785">
    <property type="entry name" value="Winged helix' DNA-binding domain"/>
    <property type="match status" value="1"/>
</dbReference>
<proteinExistence type="inferred from homology"/>
<dbReference type="GO" id="GO:0000976">
    <property type="term" value="F:transcription cis-regulatory region binding"/>
    <property type="evidence" value="ECO:0007669"/>
    <property type="project" value="TreeGrafter"/>
</dbReference>
<dbReference type="GO" id="GO:0045892">
    <property type="term" value="P:negative regulation of DNA-templated transcription"/>
    <property type="evidence" value="ECO:0007669"/>
    <property type="project" value="TreeGrafter"/>
</dbReference>
<keyword evidence="6" id="KW-0804">Transcription</keyword>
<keyword evidence="2" id="KW-0678">Repressor</keyword>
<dbReference type="Pfam" id="PF01475">
    <property type="entry name" value="FUR"/>
    <property type="match status" value="1"/>
</dbReference>
<evidence type="ECO:0000256" key="3">
    <source>
        <dbReference type="ARBA" id="ARBA00022833"/>
    </source>
</evidence>
<evidence type="ECO:0000256" key="4">
    <source>
        <dbReference type="ARBA" id="ARBA00023015"/>
    </source>
</evidence>
<dbReference type="GO" id="GO:1900376">
    <property type="term" value="P:regulation of secondary metabolite biosynthetic process"/>
    <property type="evidence" value="ECO:0007669"/>
    <property type="project" value="TreeGrafter"/>
</dbReference>
<dbReference type="InterPro" id="IPR043135">
    <property type="entry name" value="Fur_C"/>
</dbReference>
<dbReference type="PANTHER" id="PTHR33202:SF6">
    <property type="entry name" value="ZINC UPTAKE REGULATION PROTEIN"/>
    <property type="match status" value="1"/>
</dbReference>
<feature type="binding site" evidence="7">
    <location>
        <position position="100"/>
    </location>
    <ligand>
        <name>Zn(2+)</name>
        <dbReference type="ChEBI" id="CHEBI:29105"/>
    </ligand>
</feature>
<comment type="similarity">
    <text evidence="1">Belongs to the Fur family.</text>
</comment>
<accession>A0A3G8M759</accession>
<comment type="cofactor">
    <cofactor evidence="7">
        <name>Zn(2+)</name>
        <dbReference type="ChEBI" id="CHEBI:29105"/>
    </cofactor>
    <text evidence="7">Binds 1 zinc ion per subunit.</text>
</comment>
<evidence type="ECO:0000256" key="5">
    <source>
        <dbReference type="ARBA" id="ARBA00023125"/>
    </source>
</evidence>
<dbReference type="RefSeq" id="WP_124738860.1">
    <property type="nucleotide sequence ID" value="NZ_CP034086.1"/>
</dbReference>
<feature type="binding site" evidence="7">
    <location>
        <position position="97"/>
    </location>
    <ligand>
        <name>Zn(2+)</name>
        <dbReference type="ChEBI" id="CHEBI:29105"/>
    </ligand>
</feature>
<keyword evidence="4" id="KW-0805">Transcription regulation</keyword>
<evidence type="ECO:0000256" key="2">
    <source>
        <dbReference type="ARBA" id="ARBA00022491"/>
    </source>
</evidence>
<dbReference type="GO" id="GO:0003700">
    <property type="term" value="F:DNA-binding transcription factor activity"/>
    <property type="evidence" value="ECO:0007669"/>
    <property type="project" value="InterPro"/>
</dbReference>
<dbReference type="InterPro" id="IPR036388">
    <property type="entry name" value="WH-like_DNA-bd_sf"/>
</dbReference>
<name>A0A3G8M759_9HYPH</name>
<evidence type="ECO:0000256" key="1">
    <source>
        <dbReference type="ARBA" id="ARBA00007957"/>
    </source>
</evidence>
<sequence>MSSRSTKTPTRSKVAGLTPARRRALDILTQANRPVGAYEMIDLMADEEGKRPAPVSVYRALGYLMDNGLAHRLASKNAYIVCGHAHEAEEPVVFIICEQCGEVKEATSPGFARELAALVGAAHFSARTRVVEIAGRCARCEGK</sequence>